<dbReference type="STRING" id="1423739.FC85_GL002485"/>
<dbReference type="InterPro" id="IPR039564">
    <property type="entry name" value="Peptidase_C39-like"/>
</dbReference>
<name>A0A0R1SFG8_9LACO</name>
<proteinExistence type="predicted"/>
<dbReference type="EMBL" id="AZEY01000028">
    <property type="protein sequence ID" value="KRL67969.1"/>
    <property type="molecule type" value="Genomic_DNA"/>
</dbReference>
<dbReference type="PATRIC" id="fig|1423739.3.peg.2586"/>
<accession>A0A0R1SFG8</accession>
<dbReference type="InterPro" id="IPR016997">
    <property type="entry name" value="UCP032442"/>
</dbReference>
<evidence type="ECO:0000259" key="1">
    <source>
        <dbReference type="Pfam" id="PF13529"/>
    </source>
</evidence>
<sequence>MQSTKLQVPLIPQRPELPTGCEITAVTMMLRYAGADVNKVDLAKEMPYDDDDCNKGFVGNPFTEDGNSIYPPALMKLVKKYAGNAIDLSGKLIDDLADHLSKTGHPIVVWVGQFDGFHTHALVVTGVDDSSVYYNDCWTNEKAALDKGDFVSSWSMKDRMALSY</sequence>
<dbReference type="PIRSF" id="PIRSF032442">
    <property type="entry name" value="UCP032442"/>
    <property type="match status" value="1"/>
</dbReference>
<gene>
    <name evidence="2" type="ORF">FC85_GL002485</name>
</gene>
<dbReference type="AlphaFoldDB" id="A0A0R1SFG8"/>
<reference evidence="2 3" key="1">
    <citation type="journal article" date="2015" name="Genome Announc.">
        <title>Expanding the biotechnology potential of lactobacilli through comparative genomics of 213 strains and associated genera.</title>
        <authorList>
            <person name="Sun Z."/>
            <person name="Harris H.M."/>
            <person name="McCann A."/>
            <person name="Guo C."/>
            <person name="Argimon S."/>
            <person name="Zhang W."/>
            <person name="Yang X."/>
            <person name="Jeffery I.B."/>
            <person name="Cooney J.C."/>
            <person name="Kagawa T.F."/>
            <person name="Liu W."/>
            <person name="Song Y."/>
            <person name="Salvetti E."/>
            <person name="Wrobel A."/>
            <person name="Rasinkangas P."/>
            <person name="Parkhill J."/>
            <person name="Rea M.C."/>
            <person name="O'Sullivan O."/>
            <person name="Ritari J."/>
            <person name="Douillard F.P."/>
            <person name="Paul Ross R."/>
            <person name="Yang R."/>
            <person name="Briner A.E."/>
            <person name="Felis G.E."/>
            <person name="de Vos W.M."/>
            <person name="Barrangou R."/>
            <person name="Klaenhammer T.R."/>
            <person name="Caufield P.W."/>
            <person name="Cui Y."/>
            <person name="Zhang H."/>
            <person name="O'Toole P.W."/>
        </authorList>
    </citation>
    <scope>NUCLEOTIDE SEQUENCE [LARGE SCALE GENOMIC DNA]</scope>
    <source>
        <strain evidence="2 3">DSM 14421</strain>
    </source>
</reference>
<dbReference type="Pfam" id="PF13529">
    <property type="entry name" value="Peptidase_C39_2"/>
    <property type="match status" value="1"/>
</dbReference>
<dbReference type="Gene3D" id="3.90.70.10">
    <property type="entry name" value="Cysteine proteinases"/>
    <property type="match status" value="1"/>
</dbReference>
<comment type="caution">
    <text evidence="2">The sequence shown here is derived from an EMBL/GenBank/DDBJ whole genome shotgun (WGS) entry which is preliminary data.</text>
</comment>
<feature type="domain" description="Peptidase C39-like" evidence="1">
    <location>
        <begin position="6"/>
        <end position="138"/>
    </location>
</feature>
<organism evidence="2 3">
    <name type="scientific">Lentilactobacillus diolivorans DSM 14421</name>
    <dbReference type="NCBI Taxonomy" id="1423739"/>
    <lineage>
        <taxon>Bacteria</taxon>
        <taxon>Bacillati</taxon>
        <taxon>Bacillota</taxon>
        <taxon>Bacilli</taxon>
        <taxon>Lactobacillales</taxon>
        <taxon>Lactobacillaceae</taxon>
        <taxon>Lentilactobacillus</taxon>
    </lineage>
</organism>
<dbReference type="PANTHER" id="PTHR37806:SF1">
    <property type="entry name" value="PEPTIDASE C39-LIKE DOMAIN-CONTAINING PROTEIN"/>
    <property type="match status" value="1"/>
</dbReference>
<evidence type="ECO:0000313" key="2">
    <source>
        <dbReference type="EMBL" id="KRL67969.1"/>
    </source>
</evidence>
<dbReference type="PANTHER" id="PTHR37806">
    <property type="entry name" value="LMO0724 PROTEIN"/>
    <property type="match status" value="1"/>
</dbReference>
<protein>
    <recommendedName>
        <fullName evidence="1">Peptidase C39-like domain-containing protein</fullName>
    </recommendedName>
</protein>
<evidence type="ECO:0000313" key="3">
    <source>
        <dbReference type="Proteomes" id="UP000052013"/>
    </source>
</evidence>
<dbReference type="Proteomes" id="UP000052013">
    <property type="component" value="Unassembled WGS sequence"/>
</dbReference>
<dbReference type="RefSeq" id="WP_057864098.1">
    <property type="nucleotide sequence ID" value="NZ_AZEY01000028.1"/>
</dbReference>